<dbReference type="PROSITE" id="PS50115">
    <property type="entry name" value="ARFGAP"/>
    <property type="match status" value="1"/>
</dbReference>
<gene>
    <name evidence="29" type="ORF">D4764_15G0002550</name>
</gene>
<proteinExistence type="inferred from homology"/>
<keyword evidence="5" id="KW-0812">Transmembrane</keyword>
<sequence>MSGPNFTPSAEVAEMNRIQYELEYTEGISQRMRVPETLMVASDKQTGPLTLDQPLPIHTALMQVPERIVVAGDDGDPQFSHPRDLDLIQSVSSVDLINMKTPPRVLTLSEQPLDSLEMEQHSSQGKLSQTAQLQARSRRERSASENTPARSTSQLRGDLSITPSPSAPPVRLCPPLSSPEDAGVNLFTAAGFLSYVQSTTRRAYQQVLEVLDNSHRRTYLDLALDANTDEMGLLDASSLRRQIVKLNRRLQLLEEENKERSKREMFMYSATVAFWLINTWIWLRRPLIGVFFRALTFLEHDIKPVFVFDGRPPGEKRAVLEKRAESAGWRSPNRTGTASSSTRDCLQLLKLIGVPVIQAPGDAEALCAWLVKEGTVDAVASEDMDTLPFGASILIRQLNSKKDGEIIEYSLSKLLERLQINHQEFVDLCILLGCDYCEKICGLGPKRALTLIQKHRTIENVILHVNRKTHPVPLFWKYKEARKIFLDAPRTEPAELTWTEPDEEALVEFLCRTTHISEGRVRQRLTKFHQARESKREERAKQQSSEQCRQTRMEDFFRITRKRSGLVSLSYQSAVFTMATSAKRKQEETHLKMLREMTSLPANRKCFDCDQRGPTYVNMTVGSFVCTTCSGILRGLNPPHRVKSISMTTFTAQEIEFLQKHSNEVCKHIWLGLYDDRTSVVPDFREPQKVKEFLQEKYEKKRWYVPPDQARAVQVSVSGSSASSTGSTPEVQPLKVLQLSKTPLRQSPGLPRSQPHGNTQEKKFDLLSDLGGDIFAAPPTHTSNSANFANFAHFPNQSGGSVPIPSVSGAVPTQSQIGSHSQDRYAALAELDNELSITVSTGSSVQGNLFGPVLGSSPAQNPPVLPSMQPGFGAVPSTNPFVAATVAPEMATNPFQTNGRAPTAASFGTGSMSMPAGFGNASSYCLPTSFSGNFQQQFPGQAPIPYSQPGAYHPQSNGPAFSVFGQNKPSMTPFGQPMAGPSMSNNPFMAGAPAGSFPSGGSSTNPFL</sequence>
<dbReference type="FunFam" id="1.10.150.20:FF:000009">
    <property type="entry name" value="Flap endonuclease 1"/>
    <property type="match status" value="1"/>
</dbReference>
<dbReference type="GO" id="GO:0005741">
    <property type="term" value="C:mitochondrial outer membrane"/>
    <property type="evidence" value="ECO:0007669"/>
    <property type="project" value="UniProtKB-SubCell"/>
</dbReference>
<keyword evidence="11" id="KW-0227">DNA damage</keyword>
<keyword evidence="9" id="KW-0677">Repeat</keyword>
<dbReference type="Gene3D" id="1.10.150.20">
    <property type="entry name" value="5' to 3' exonuclease, C-terminal subdomain"/>
    <property type="match status" value="1"/>
</dbReference>
<dbReference type="GO" id="GO:0006281">
    <property type="term" value="P:DNA repair"/>
    <property type="evidence" value="ECO:0007669"/>
    <property type="project" value="UniProtKB-KW"/>
</dbReference>
<evidence type="ECO:0000256" key="21">
    <source>
        <dbReference type="ARBA" id="ARBA00023204"/>
    </source>
</evidence>
<dbReference type="GO" id="GO:0001675">
    <property type="term" value="P:acrosome assembly"/>
    <property type="evidence" value="ECO:0007669"/>
    <property type="project" value="TreeGrafter"/>
</dbReference>
<dbReference type="InterPro" id="IPR001164">
    <property type="entry name" value="ArfGAP_dom"/>
</dbReference>
<dbReference type="GO" id="GO:0004519">
    <property type="term" value="F:endonuclease activity"/>
    <property type="evidence" value="ECO:0007669"/>
    <property type="project" value="UniProtKB-KW"/>
</dbReference>
<keyword evidence="21" id="KW-0234">DNA repair</keyword>
<comment type="cofactor">
    <cofactor evidence="1">
        <name>Mg(2+)</name>
        <dbReference type="ChEBI" id="CHEBI:18420"/>
    </cofactor>
</comment>
<dbReference type="SMART" id="SM00279">
    <property type="entry name" value="HhH2"/>
    <property type="match status" value="1"/>
</dbReference>
<evidence type="ECO:0000256" key="9">
    <source>
        <dbReference type="ARBA" id="ARBA00022737"/>
    </source>
</evidence>
<keyword evidence="15" id="KW-0862">Zinc</keyword>
<evidence type="ECO:0000256" key="4">
    <source>
        <dbReference type="ARBA" id="ARBA00022553"/>
    </source>
</evidence>
<dbReference type="Pfam" id="PF00867">
    <property type="entry name" value="XPG_I"/>
    <property type="match status" value="1"/>
</dbReference>
<keyword evidence="4" id="KW-0597">Phosphoprotein</keyword>
<comment type="subcellular location">
    <subcellularLocation>
        <location evidence="2">Membrane</location>
        <topology evidence="2">Single-pass membrane protein</topology>
    </subcellularLocation>
    <subcellularLocation>
        <location evidence="3">Mitochondrion outer membrane</location>
    </subcellularLocation>
</comment>
<evidence type="ECO:0000256" key="10">
    <source>
        <dbReference type="ARBA" id="ARBA00022759"/>
    </source>
</evidence>
<keyword evidence="19" id="KW-0496">Mitochondrion</keyword>
<evidence type="ECO:0000256" key="18">
    <source>
        <dbReference type="ARBA" id="ARBA00022989"/>
    </source>
</evidence>
<evidence type="ECO:0000256" key="5">
    <source>
        <dbReference type="ARBA" id="ARBA00022692"/>
    </source>
</evidence>
<organism evidence="29 30">
    <name type="scientific">Takifugu flavidus</name>
    <name type="common">sansaifugu</name>
    <dbReference type="NCBI Taxonomy" id="433684"/>
    <lineage>
        <taxon>Eukaryota</taxon>
        <taxon>Metazoa</taxon>
        <taxon>Chordata</taxon>
        <taxon>Craniata</taxon>
        <taxon>Vertebrata</taxon>
        <taxon>Euteleostomi</taxon>
        <taxon>Actinopterygii</taxon>
        <taxon>Neopterygii</taxon>
        <taxon>Teleostei</taxon>
        <taxon>Neoteleostei</taxon>
        <taxon>Acanthomorphata</taxon>
        <taxon>Eupercaria</taxon>
        <taxon>Tetraodontiformes</taxon>
        <taxon>Tetradontoidea</taxon>
        <taxon>Tetraodontidae</taxon>
        <taxon>Takifugu</taxon>
    </lineage>
</organism>
<dbReference type="InterPro" id="IPR038508">
    <property type="entry name" value="ArfGAP_dom_sf"/>
</dbReference>
<accession>A0A5C6P292</accession>
<dbReference type="SUPFAM" id="SSF57863">
    <property type="entry name" value="ArfGap/RecO-like zinc finger"/>
    <property type="match status" value="1"/>
</dbReference>
<dbReference type="GO" id="GO:0004527">
    <property type="term" value="F:exonuclease activity"/>
    <property type="evidence" value="ECO:0007669"/>
    <property type="project" value="UniProtKB-KW"/>
</dbReference>
<dbReference type="InterPro" id="IPR006084">
    <property type="entry name" value="XPG/Rad2"/>
</dbReference>
<evidence type="ECO:0000256" key="16">
    <source>
        <dbReference type="ARBA" id="ARBA00022839"/>
    </source>
</evidence>
<evidence type="ECO:0000256" key="23">
    <source>
        <dbReference type="ARBA" id="ARBA00029382"/>
    </source>
</evidence>
<feature type="coiled-coil region" evidence="26">
    <location>
        <begin position="236"/>
        <end position="263"/>
    </location>
</feature>
<comment type="similarity">
    <text evidence="24">Belongs to the XPG/RAD2 endonuclease family. FEN1 subfamily.</text>
</comment>
<comment type="function">
    <text evidence="23">Structure-specific nuclease with 5'-flap endonuclease and 5'-3' exonuclease activities involved in DNA replication and repair. During DNA replication, cleaves the 5'-overhanging flap structure that is generated by displacement synthesis when DNA polymerase encounters the 5'-end of a downstream Okazaki fragment. It enters the flap from the 5'-end and then tracks to cleave the flap base, leaving a nick for ligation. Also involved in the long patch base excision repair (LP-BER) pathway, by cleaving within the apurinic/apyrimidinic (AP) site-terminated flap. Acts as a genome stabilization factor that prevents flaps from equilibrating into structures that lead to duplications and deletions. Also possesses 5'-3' exonuclease activity on nicked or gapped double-stranded DNA, and exhibits RNase H activity. Also involved in replication and repair of rDNA and in repairing mitochondrial DNA.</text>
</comment>
<evidence type="ECO:0000256" key="17">
    <source>
        <dbReference type="ARBA" id="ARBA00022842"/>
    </source>
</evidence>
<keyword evidence="14" id="KW-0378">Hydrolase</keyword>
<keyword evidence="16" id="KW-0269">Exonuclease</keyword>
<dbReference type="InterPro" id="IPR039433">
    <property type="entry name" value="Mff-like_dom"/>
</dbReference>
<keyword evidence="30" id="KW-1185">Reference proteome</keyword>
<dbReference type="SMART" id="SM00484">
    <property type="entry name" value="XPGI"/>
    <property type="match status" value="1"/>
</dbReference>
<dbReference type="PANTHER" id="PTHR46134:SF5">
    <property type="entry name" value="ARFGAP WITH FG REPEATS 1B"/>
    <property type="match status" value="1"/>
</dbReference>
<feature type="compositionally biased region" description="Polar residues" evidence="27">
    <location>
        <begin position="146"/>
        <end position="155"/>
    </location>
</feature>
<comment type="caution">
    <text evidence="29">The sequence shown here is derived from an EMBL/GenBank/DDBJ whole genome shotgun (WGS) entry which is preliminary data.</text>
</comment>
<keyword evidence="18" id="KW-1133">Transmembrane helix</keyword>
<evidence type="ECO:0000313" key="30">
    <source>
        <dbReference type="Proteomes" id="UP000324091"/>
    </source>
</evidence>
<dbReference type="InterPro" id="IPR052248">
    <property type="entry name" value="Arf-GAP_FG-repeat_protein"/>
</dbReference>
<keyword evidence="6" id="KW-0235">DNA replication</keyword>
<dbReference type="InterPro" id="IPR006085">
    <property type="entry name" value="XPG_DNA_repair_N"/>
</dbReference>
<dbReference type="InterPro" id="IPR037278">
    <property type="entry name" value="ARFGAP/RecO"/>
</dbReference>
<feature type="region of interest" description="Disordered" evidence="27">
    <location>
        <begin position="116"/>
        <end position="170"/>
    </location>
</feature>
<evidence type="ECO:0000256" key="7">
    <source>
        <dbReference type="ARBA" id="ARBA00022722"/>
    </source>
</evidence>
<feature type="compositionally biased region" description="Polar residues" evidence="27">
    <location>
        <begin position="121"/>
        <end position="134"/>
    </location>
</feature>
<dbReference type="InterPro" id="IPR008918">
    <property type="entry name" value="HhH2"/>
</dbReference>
<dbReference type="SMART" id="SM00105">
    <property type="entry name" value="ArfGap"/>
    <property type="match status" value="1"/>
</dbReference>
<reference evidence="29 30" key="1">
    <citation type="submission" date="2019-04" db="EMBL/GenBank/DDBJ databases">
        <title>Chromosome genome assembly for Takifugu flavidus.</title>
        <authorList>
            <person name="Xiao S."/>
        </authorList>
    </citation>
    <scope>NUCLEOTIDE SEQUENCE [LARGE SCALE GENOMIC DNA]</scope>
    <source>
        <strain evidence="29">HTHZ2018</strain>
        <tissue evidence="29">Muscle</tissue>
    </source>
</reference>
<dbReference type="InterPro" id="IPR029060">
    <property type="entry name" value="PIN-like_dom_sf"/>
</dbReference>
<dbReference type="Pfam" id="PF05644">
    <property type="entry name" value="Miff"/>
    <property type="match status" value="1"/>
</dbReference>
<dbReference type="SUPFAM" id="SSF88723">
    <property type="entry name" value="PIN domain-like"/>
    <property type="match status" value="1"/>
</dbReference>
<keyword evidence="17" id="KW-0460">Magnesium</keyword>
<feature type="compositionally biased region" description="Low complexity" evidence="27">
    <location>
        <begin position="715"/>
        <end position="728"/>
    </location>
</feature>
<dbReference type="AlphaFoldDB" id="A0A5C6P292"/>
<evidence type="ECO:0000256" key="1">
    <source>
        <dbReference type="ARBA" id="ARBA00001946"/>
    </source>
</evidence>
<dbReference type="GO" id="GO:0007289">
    <property type="term" value="P:spermatid nucleus differentiation"/>
    <property type="evidence" value="ECO:0007669"/>
    <property type="project" value="TreeGrafter"/>
</dbReference>
<dbReference type="FunFam" id="1.10.220.150:FF:000005">
    <property type="entry name" value="Arf-GAP domain and FG repeat-containing protein 1"/>
    <property type="match status" value="1"/>
</dbReference>
<evidence type="ECO:0000256" key="6">
    <source>
        <dbReference type="ARBA" id="ARBA00022705"/>
    </source>
</evidence>
<evidence type="ECO:0000256" key="22">
    <source>
        <dbReference type="ARBA" id="ARBA00023242"/>
    </source>
</evidence>
<dbReference type="GO" id="GO:0045109">
    <property type="term" value="P:intermediate filament organization"/>
    <property type="evidence" value="ECO:0007669"/>
    <property type="project" value="TreeGrafter"/>
</dbReference>
<evidence type="ECO:0000259" key="28">
    <source>
        <dbReference type="PROSITE" id="PS50115"/>
    </source>
</evidence>
<dbReference type="Gene3D" id="3.40.50.1010">
    <property type="entry name" value="5'-nuclease"/>
    <property type="match status" value="1"/>
</dbReference>
<evidence type="ECO:0000313" key="29">
    <source>
        <dbReference type="EMBL" id="TWW72861.1"/>
    </source>
</evidence>
<dbReference type="Pfam" id="PF00752">
    <property type="entry name" value="XPG_N"/>
    <property type="match status" value="1"/>
</dbReference>
<dbReference type="PANTHER" id="PTHR46134">
    <property type="entry name" value="DRONGO, ISOFORM F"/>
    <property type="match status" value="1"/>
</dbReference>
<evidence type="ECO:0000256" key="24">
    <source>
        <dbReference type="ARBA" id="ARBA00034726"/>
    </source>
</evidence>
<feature type="region of interest" description="Disordered" evidence="27">
    <location>
        <begin position="715"/>
        <end position="760"/>
    </location>
</feature>
<keyword evidence="26" id="KW-0175">Coiled coil</keyword>
<evidence type="ECO:0000256" key="19">
    <source>
        <dbReference type="ARBA" id="ARBA00023128"/>
    </source>
</evidence>
<evidence type="ECO:0000256" key="3">
    <source>
        <dbReference type="ARBA" id="ARBA00004294"/>
    </source>
</evidence>
<protein>
    <submittedName>
        <fullName evidence="29">Arf-GAP domain and FG repeat-containing protein 1 HIV-1</fullName>
    </submittedName>
</protein>
<keyword evidence="7" id="KW-0540">Nuclease</keyword>
<dbReference type="GO" id="GO:0008270">
    <property type="term" value="F:zinc ion binding"/>
    <property type="evidence" value="ECO:0007669"/>
    <property type="project" value="UniProtKB-KW"/>
</dbReference>
<evidence type="ECO:0000256" key="15">
    <source>
        <dbReference type="ARBA" id="ARBA00022833"/>
    </source>
</evidence>
<dbReference type="GO" id="GO:0005096">
    <property type="term" value="F:GTPase activator activity"/>
    <property type="evidence" value="ECO:0007669"/>
    <property type="project" value="InterPro"/>
</dbReference>
<dbReference type="EMBL" id="RHFK02000007">
    <property type="protein sequence ID" value="TWW72861.1"/>
    <property type="molecule type" value="Genomic_DNA"/>
</dbReference>
<dbReference type="Pfam" id="PF01412">
    <property type="entry name" value="ArfGap"/>
    <property type="match status" value="1"/>
</dbReference>
<evidence type="ECO:0000256" key="2">
    <source>
        <dbReference type="ARBA" id="ARBA00004167"/>
    </source>
</evidence>
<feature type="region of interest" description="Disordered" evidence="27">
    <location>
        <begin position="981"/>
        <end position="1008"/>
    </location>
</feature>
<dbReference type="GO" id="GO:0006260">
    <property type="term" value="P:DNA replication"/>
    <property type="evidence" value="ECO:0007669"/>
    <property type="project" value="UniProtKB-KW"/>
</dbReference>
<dbReference type="SUPFAM" id="SSF47807">
    <property type="entry name" value="5' to 3' exonuclease, C-terminal subdomain"/>
    <property type="match status" value="1"/>
</dbReference>
<dbReference type="GO" id="GO:0003677">
    <property type="term" value="F:DNA binding"/>
    <property type="evidence" value="ECO:0007669"/>
    <property type="project" value="InterPro"/>
</dbReference>
<keyword evidence="22" id="KW-0539">Nucleus</keyword>
<evidence type="ECO:0000256" key="20">
    <source>
        <dbReference type="ARBA" id="ARBA00023136"/>
    </source>
</evidence>
<dbReference type="Proteomes" id="UP000324091">
    <property type="component" value="Chromosome 15"/>
</dbReference>
<feature type="domain" description="Arf-GAP" evidence="28">
    <location>
        <begin position="588"/>
        <end position="712"/>
    </location>
</feature>
<keyword evidence="12 25" id="KW-0863">Zinc-finger</keyword>
<evidence type="ECO:0000256" key="11">
    <source>
        <dbReference type="ARBA" id="ARBA00022763"/>
    </source>
</evidence>
<dbReference type="PRINTS" id="PR00853">
    <property type="entry name" value="XPGRADSUPER"/>
</dbReference>
<evidence type="ECO:0000256" key="13">
    <source>
        <dbReference type="ARBA" id="ARBA00022787"/>
    </source>
</evidence>
<keyword evidence="20" id="KW-0472">Membrane</keyword>
<dbReference type="InterPro" id="IPR006086">
    <property type="entry name" value="XPG-I_dom"/>
</dbReference>
<evidence type="ECO:0000256" key="25">
    <source>
        <dbReference type="PROSITE-ProRule" id="PRU00288"/>
    </source>
</evidence>
<dbReference type="GO" id="GO:0031410">
    <property type="term" value="C:cytoplasmic vesicle"/>
    <property type="evidence" value="ECO:0007669"/>
    <property type="project" value="TreeGrafter"/>
</dbReference>
<dbReference type="CDD" id="cd09907">
    <property type="entry name" value="H3TH_FEN1-Euk"/>
    <property type="match status" value="1"/>
</dbReference>
<dbReference type="Gene3D" id="1.10.220.150">
    <property type="entry name" value="Arf GTPase activating protein"/>
    <property type="match status" value="1"/>
</dbReference>
<evidence type="ECO:0000256" key="26">
    <source>
        <dbReference type="SAM" id="Coils"/>
    </source>
</evidence>
<evidence type="ECO:0000256" key="8">
    <source>
        <dbReference type="ARBA" id="ARBA00022723"/>
    </source>
</evidence>
<evidence type="ECO:0000256" key="12">
    <source>
        <dbReference type="ARBA" id="ARBA00022771"/>
    </source>
</evidence>
<keyword evidence="10" id="KW-0255">Endonuclease</keyword>
<evidence type="ECO:0000256" key="14">
    <source>
        <dbReference type="ARBA" id="ARBA00022801"/>
    </source>
</evidence>
<keyword evidence="8" id="KW-0479">Metal-binding</keyword>
<feature type="compositionally biased region" description="Low complexity" evidence="27">
    <location>
        <begin position="990"/>
        <end position="1008"/>
    </location>
</feature>
<evidence type="ECO:0000256" key="27">
    <source>
        <dbReference type="SAM" id="MobiDB-lite"/>
    </source>
</evidence>
<dbReference type="InterPro" id="IPR036279">
    <property type="entry name" value="5-3_exonuclease_C_sf"/>
</dbReference>
<keyword evidence="13" id="KW-1000">Mitochondrion outer membrane</keyword>
<name>A0A5C6P292_9TELE</name>